<dbReference type="Pfam" id="PF13250">
    <property type="entry name" value="SNIPE"/>
    <property type="match status" value="1"/>
</dbReference>
<evidence type="ECO:0000256" key="1">
    <source>
        <dbReference type="SAM" id="Coils"/>
    </source>
</evidence>
<reference evidence="4 5" key="1">
    <citation type="submission" date="2017-06" db="EMBL/GenBank/DDBJ databases">
        <authorList>
            <person name="Kim H.J."/>
            <person name="Triplett B.A."/>
        </authorList>
    </citation>
    <scope>NUCLEOTIDE SEQUENCE [LARGE SCALE GENOMIC DNA]</scope>
    <source>
        <strain evidence="4 5">DSM 14713</strain>
    </source>
</reference>
<accession>A0A250I8A7</accession>
<proteinExistence type="predicted"/>
<dbReference type="KEGG" id="mbd:MEBOL_000841"/>
<evidence type="ECO:0000256" key="2">
    <source>
        <dbReference type="SAM" id="MobiDB-lite"/>
    </source>
</evidence>
<protein>
    <recommendedName>
        <fullName evidence="3">Bacteriophage T5 Orf172 DNA-binding domain-containing protein</fullName>
    </recommendedName>
</protein>
<dbReference type="OrthoDB" id="9811665at2"/>
<name>A0A250I8A7_9BACT</name>
<dbReference type="SMART" id="SM00974">
    <property type="entry name" value="T5orf172"/>
    <property type="match status" value="1"/>
</dbReference>
<feature type="domain" description="Bacteriophage T5 Orf172 DNA-binding" evidence="3">
    <location>
        <begin position="378"/>
        <end position="461"/>
    </location>
</feature>
<dbReference type="Proteomes" id="UP000217289">
    <property type="component" value="Chromosome"/>
</dbReference>
<evidence type="ECO:0000259" key="3">
    <source>
        <dbReference type="SMART" id="SM00974"/>
    </source>
</evidence>
<dbReference type="EMBL" id="CP022163">
    <property type="protein sequence ID" value="ATB27401.1"/>
    <property type="molecule type" value="Genomic_DNA"/>
</dbReference>
<dbReference type="AlphaFoldDB" id="A0A250I8A7"/>
<dbReference type="InterPro" id="IPR018306">
    <property type="entry name" value="Phage_T5_Orf172_DNA-bd"/>
</dbReference>
<feature type="region of interest" description="Disordered" evidence="2">
    <location>
        <begin position="65"/>
        <end position="89"/>
    </location>
</feature>
<feature type="coiled-coil region" evidence="1">
    <location>
        <begin position="276"/>
        <end position="361"/>
    </location>
</feature>
<organism evidence="4 5">
    <name type="scientific">Melittangium boletus DSM 14713</name>
    <dbReference type="NCBI Taxonomy" id="1294270"/>
    <lineage>
        <taxon>Bacteria</taxon>
        <taxon>Pseudomonadati</taxon>
        <taxon>Myxococcota</taxon>
        <taxon>Myxococcia</taxon>
        <taxon>Myxococcales</taxon>
        <taxon>Cystobacterineae</taxon>
        <taxon>Archangiaceae</taxon>
        <taxon>Melittangium</taxon>
    </lineage>
</organism>
<keyword evidence="1" id="KW-0175">Coiled coil</keyword>
<dbReference type="InterPro" id="IPR025280">
    <property type="entry name" value="SNIPE"/>
</dbReference>
<gene>
    <name evidence="4" type="ORF">MEBOL_000841</name>
</gene>
<dbReference type="Pfam" id="PF13455">
    <property type="entry name" value="MUG113"/>
    <property type="match status" value="1"/>
</dbReference>
<evidence type="ECO:0000313" key="4">
    <source>
        <dbReference type="EMBL" id="ATB27401.1"/>
    </source>
</evidence>
<sequence>MRAEQHARDITMKAERGAATLRARIQEEQQQAHAVVQEQHTRAEQRARDLIAEAERSAAALRARIQEEQQRTSADLQEQQARAERDLQENRKRADALIAAVTEESFRAKDAANQRIVELTTEAQVLQQNSEKLKNTIAALKNVIEGYGDRYVIPTYGLLDELAEDFGHEEAGQQLKLSRDQMRQKIKSGTAAACDYVEEHRKQTAIDFVLDAFNGKADSILASVKKDNHGTLSQKLRDAFALVNHNGQAFRNARITPEYLQTRIDELLWASRAHELKELEREEQRVLRERIREEEKAQREYERAQKDAQKEEELLRKAMEKAQREIDRASDAQKARFEEQLRDLQEKLTSAEEKNKRALSMAQQTKVGHVYIISNLGSFGEDIYKIGLTRRLEPLDRIRELGDASVPFEFDVHALISSQDAPALERELHKRFVRMQVNKVNPRKEFFRLSLHDIRQEIERMGISARWTLAAECREYKETLAIERAMQDKTFREEEWMQKQLAEQPIEQEKLAG</sequence>
<evidence type="ECO:0000313" key="5">
    <source>
        <dbReference type="Proteomes" id="UP000217289"/>
    </source>
</evidence>
<feature type="compositionally biased region" description="Polar residues" evidence="2">
    <location>
        <begin position="71"/>
        <end position="80"/>
    </location>
</feature>
<keyword evidence="5" id="KW-1185">Reference proteome</keyword>